<evidence type="ECO:0000256" key="1">
    <source>
        <dbReference type="SAM" id="MobiDB-lite"/>
    </source>
</evidence>
<reference evidence="2" key="1">
    <citation type="submission" date="2023-04" db="EMBL/GenBank/DDBJ databases">
        <title>Ambrosiozyma monospora NBRC 1965.</title>
        <authorList>
            <person name="Ichikawa N."/>
            <person name="Sato H."/>
            <person name="Tonouchi N."/>
        </authorList>
    </citation>
    <scope>NUCLEOTIDE SEQUENCE</scope>
    <source>
        <strain evidence="2">NBRC 1965</strain>
    </source>
</reference>
<dbReference type="SUPFAM" id="SSF48371">
    <property type="entry name" value="ARM repeat"/>
    <property type="match status" value="1"/>
</dbReference>
<dbReference type="InterPro" id="IPR016024">
    <property type="entry name" value="ARM-type_fold"/>
</dbReference>
<evidence type="ECO:0000313" key="3">
    <source>
        <dbReference type="Proteomes" id="UP001165063"/>
    </source>
</evidence>
<accession>A0A9W6T4C7</accession>
<proteinExistence type="predicted"/>
<dbReference type="Gene3D" id="1.25.10.10">
    <property type="entry name" value="Leucine-rich Repeat Variant"/>
    <property type="match status" value="1"/>
</dbReference>
<dbReference type="Proteomes" id="UP001165063">
    <property type="component" value="Unassembled WGS sequence"/>
</dbReference>
<gene>
    <name evidence="2" type="ORF">Amon01_000933700</name>
</gene>
<dbReference type="AlphaFoldDB" id="A0A9W6T4C7"/>
<dbReference type="EMBL" id="BSXU01010428">
    <property type="protein sequence ID" value="GME72107.1"/>
    <property type="molecule type" value="Genomic_DNA"/>
</dbReference>
<sequence>MADGKLYTRAKASELVTELRNADRKPKSTIYKKTILKKIIANMTISNNEVISLAPEIIKILNTSNGSGGSSSISISGSSTFGSNSSANLGSDPEVKRLCYLFFTAYYQSRPEETNQLLPFLKRDFYRRAGIANGSGSSSSSNMGHTNGGYGGLSGSRSPTGNGPSSFNGSNTAERVLALQA</sequence>
<evidence type="ECO:0000313" key="2">
    <source>
        <dbReference type="EMBL" id="GME72107.1"/>
    </source>
</evidence>
<organism evidence="2 3">
    <name type="scientific">Ambrosiozyma monospora</name>
    <name type="common">Yeast</name>
    <name type="synonym">Endomycopsis monosporus</name>
    <dbReference type="NCBI Taxonomy" id="43982"/>
    <lineage>
        <taxon>Eukaryota</taxon>
        <taxon>Fungi</taxon>
        <taxon>Dikarya</taxon>
        <taxon>Ascomycota</taxon>
        <taxon>Saccharomycotina</taxon>
        <taxon>Pichiomycetes</taxon>
        <taxon>Pichiales</taxon>
        <taxon>Pichiaceae</taxon>
        <taxon>Ambrosiozyma</taxon>
    </lineage>
</organism>
<protein>
    <submittedName>
        <fullName evidence="2">Unnamed protein product</fullName>
    </submittedName>
</protein>
<keyword evidence="3" id="KW-1185">Reference proteome</keyword>
<name>A0A9W6T4C7_AMBMO</name>
<feature type="region of interest" description="Disordered" evidence="1">
    <location>
        <begin position="134"/>
        <end position="173"/>
    </location>
</feature>
<dbReference type="InterPro" id="IPR011989">
    <property type="entry name" value="ARM-like"/>
</dbReference>
<feature type="compositionally biased region" description="Polar residues" evidence="1">
    <location>
        <begin position="155"/>
        <end position="173"/>
    </location>
</feature>
<dbReference type="OrthoDB" id="4204113at2759"/>
<comment type="caution">
    <text evidence="2">The sequence shown here is derived from an EMBL/GenBank/DDBJ whole genome shotgun (WGS) entry which is preliminary data.</text>
</comment>
<feature type="compositionally biased region" description="Low complexity" evidence="1">
    <location>
        <begin position="134"/>
        <end position="145"/>
    </location>
</feature>